<protein>
    <recommendedName>
        <fullName evidence="6">Fumarate hydratase class II</fullName>
        <shortName evidence="6">Fumarase C</shortName>
        <ecNumber evidence="6">4.2.1.2</ecNumber>
    </recommendedName>
    <alternativeName>
        <fullName evidence="6">Aerobic fumarase</fullName>
    </alternativeName>
    <alternativeName>
        <fullName evidence="6">Iron-independent fumarase</fullName>
    </alternativeName>
</protein>
<feature type="site" description="Important for catalytic activity" evidence="6">
    <location>
        <position position="330"/>
    </location>
</feature>
<comment type="subcellular location">
    <subcellularLocation>
        <location evidence="6">Cytoplasm</location>
    </subcellularLocation>
</comment>
<evidence type="ECO:0000259" key="7">
    <source>
        <dbReference type="Pfam" id="PF00206"/>
    </source>
</evidence>
<evidence type="ECO:0000256" key="5">
    <source>
        <dbReference type="ARBA" id="ARBA00023239"/>
    </source>
</evidence>
<dbReference type="UniPathway" id="UPA00223">
    <property type="reaction ID" value="UER01007"/>
</dbReference>
<dbReference type="PRINTS" id="PR00145">
    <property type="entry name" value="ARGSUCLYASE"/>
</dbReference>
<dbReference type="GO" id="GO:0006099">
    <property type="term" value="P:tricarboxylic acid cycle"/>
    <property type="evidence" value="ECO:0007669"/>
    <property type="project" value="UniProtKB-UniRule"/>
</dbReference>
<dbReference type="GO" id="GO:0005737">
    <property type="term" value="C:cytoplasm"/>
    <property type="evidence" value="ECO:0007669"/>
    <property type="project" value="UniProtKB-SubCell"/>
</dbReference>
<evidence type="ECO:0000313" key="9">
    <source>
        <dbReference type="EMBL" id="SNB76217.1"/>
    </source>
</evidence>
<evidence type="ECO:0000256" key="6">
    <source>
        <dbReference type="HAMAP-Rule" id="MF_00743"/>
    </source>
</evidence>
<sequence>MEAFRIERDSLGEVRVPAHALWGAQTQRAIENFPISGIRFHRDFIRALGLIKYCAARVNRDLGLLDERRANAIMQAAREVIEGKLDDHFPLDIFQTGSGTSTNMNANEVIANRAIQILGGAIGSKEVHPNDHVNLGQSSNDVIPAAIHVSAYLAVHERLLPALRHLHEVLADKAREFDDIVKTGRTHLMDAMPIRLGQEFSGYASQIEHGIRRIEAALPHLAELALGGTAVGTGINTHPEFGQRIAAALREETGLPFREAENHFEAQAAQDAAVELSGQLKTVAVSLYKIANDLRWMNSGPQAGLAEIRLPALQPGSSIMPGKINPVIPEAVMMVCMQVMGNDVVINMAGASGNFELNVALPVIAHNLLQSIHILASAATVLADKCICGIVPDREHMETLVHKNAILATALTPYIGYDRAAEVVKKAMAENRTIREVVLEMGLMPPEKLDEVLDVRKMTEGGFVAGMSGGG</sequence>
<comment type="function">
    <text evidence="6">Involved in the TCA cycle. Catalyzes the stereospecific interconversion of fumarate to L-malate.</text>
</comment>
<dbReference type="Gene3D" id="1.10.40.30">
    <property type="entry name" value="Fumarase/aspartase (C-terminal domain)"/>
    <property type="match status" value="1"/>
</dbReference>
<feature type="active site" evidence="6">
    <location>
        <position position="317"/>
    </location>
</feature>
<comment type="subunit">
    <text evidence="6">Homotetramer.</text>
</comment>
<comment type="catalytic activity">
    <reaction evidence="6">
        <text>(S)-malate = fumarate + H2O</text>
        <dbReference type="Rhea" id="RHEA:12460"/>
        <dbReference type="ChEBI" id="CHEBI:15377"/>
        <dbReference type="ChEBI" id="CHEBI:15589"/>
        <dbReference type="ChEBI" id="CHEBI:29806"/>
        <dbReference type="EC" id="4.2.1.2"/>
    </reaction>
</comment>
<reference evidence="10" key="1">
    <citation type="submission" date="2017-06" db="EMBL/GenBank/DDBJ databases">
        <authorList>
            <person name="Varghese N."/>
            <person name="Submissions S."/>
        </authorList>
    </citation>
    <scope>NUCLEOTIDE SEQUENCE [LARGE SCALE GENOMIC DNA]</scope>
    <source>
        <strain evidence="10">JAD2</strain>
    </source>
</reference>
<dbReference type="InterPro" id="IPR022761">
    <property type="entry name" value="Fumarate_lyase_N"/>
</dbReference>
<dbReference type="FunCoup" id="A0A212RUJ7">
    <property type="interactions" value="345"/>
</dbReference>
<dbReference type="Gene3D" id="1.20.200.10">
    <property type="entry name" value="Fumarase/aspartase (Central domain)"/>
    <property type="match status" value="1"/>
</dbReference>
<dbReference type="RefSeq" id="WP_088572511.1">
    <property type="nucleotide sequence ID" value="NZ_FYEK01000078.1"/>
</dbReference>
<evidence type="ECO:0000256" key="4">
    <source>
        <dbReference type="ARBA" id="ARBA00022532"/>
    </source>
</evidence>
<feature type="binding site" description="in site B" evidence="6">
    <location>
        <begin position="128"/>
        <end position="131"/>
    </location>
    <ligand>
        <name>substrate</name>
    </ligand>
</feature>
<feature type="binding site" evidence="6">
    <location>
        <begin position="98"/>
        <end position="100"/>
    </location>
    <ligand>
        <name>substrate</name>
    </ligand>
</feature>
<feature type="binding site" evidence="6">
    <location>
        <position position="318"/>
    </location>
    <ligand>
        <name>substrate</name>
    </ligand>
</feature>
<feature type="active site" description="Proton donor/acceptor" evidence="6">
    <location>
        <position position="187"/>
    </location>
</feature>
<feature type="binding site" evidence="6">
    <location>
        <begin position="323"/>
        <end position="325"/>
    </location>
    <ligand>
        <name>substrate</name>
    </ligand>
</feature>
<dbReference type="GO" id="GO:0006106">
    <property type="term" value="P:fumarate metabolic process"/>
    <property type="evidence" value="ECO:0007669"/>
    <property type="project" value="InterPro"/>
</dbReference>
<dbReference type="InterPro" id="IPR020557">
    <property type="entry name" value="Fumarate_lyase_CS"/>
</dbReference>
<evidence type="ECO:0000256" key="3">
    <source>
        <dbReference type="ARBA" id="ARBA00022490"/>
    </source>
</evidence>
<dbReference type="SUPFAM" id="SSF48557">
    <property type="entry name" value="L-aspartase-like"/>
    <property type="match status" value="1"/>
</dbReference>
<dbReference type="PANTHER" id="PTHR11444">
    <property type="entry name" value="ASPARTATEAMMONIA/ARGININOSUCCINATE/ADENYLOSUCCINATE LYASE"/>
    <property type="match status" value="1"/>
</dbReference>
<comment type="miscellaneous">
    <text evidence="6">There are 2 substrate-binding sites: the catalytic A site, and the non-catalytic B site that may play a role in the transfer of substrate or product between the active site and the solvent. Alternatively, the B site may bind allosteric effectors.</text>
</comment>
<keyword evidence="4 6" id="KW-0816">Tricarboxylic acid cycle</keyword>
<proteinExistence type="inferred from homology"/>
<dbReference type="Pfam" id="PF00206">
    <property type="entry name" value="Lyase_1"/>
    <property type="match status" value="1"/>
</dbReference>
<dbReference type="PRINTS" id="PR00149">
    <property type="entry name" value="FUMRATELYASE"/>
</dbReference>
<evidence type="ECO:0000256" key="1">
    <source>
        <dbReference type="ARBA" id="ARBA00001494"/>
    </source>
</evidence>
<dbReference type="AlphaFoldDB" id="A0A212RUJ7"/>
<evidence type="ECO:0000313" key="10">
    <source>
        <dbReference type="Proteomes" id="UP000197025"/>
    </source>
</evidence>
<dbReference type="HAMAP" id="MF_00743">
    <property type="entry name" value="FumaraseC"/>
    <property type="match status" value="1"/>
</dbReference>
<gene>
    <name evidence="6" type="primary">fumC</name>
    <name evidence="9" type="ORF">SAMN02746019_00028340</name>
</gene>
<dbReference type="InParanoid" id="A0A212RUJ7"/>
<dbReference type="InterPro" id="IPR008948">
    <property type="entry name" value="L-Aspartase-like"/>
</dbReference>
<comment type="similarity">
    <text evidence="2 6">Belongs to the class-II fumarase/aspartase family. Fumarase subfamily.</text>
</comment>
<dbReference type="NCBIfam" id="NF008909">
    <property type="entry name" value="PRK12273.1"/>
    <property type="match status" value="1"/>
</dbReference>
<dbReference type="FunFam" id="1.10.275.10:FF:000001">
    <property type="entry name" value="Fumarate hydratase, mitochondrial"/>
    <property type="match status" value="1"/>
</dbReference>
<feature type="domain" description="Fumarate lyase N-terminal" evidence="7">
    <location>
        <begin position="12"/>
        <end position="341"/>
    </location>
</feature>
<dbReference type="Proteomes" id="UP000197025">
    <property type="component" value="Unassembled WGS sequence"/>
</dbReference>
<dbReference type="InterPro" id="IPR018951">
    <property type="entry name" value="Fumarase_C_C"/>
</dbReference>
<organism evidence="9 10">
    <name type="scientific">Thermoflexus hugenholtzii JAD2</name>
    <dbReference type="NCBI Taxonomy" id="877466"/>
    <lineage>
        <taxon>Bacteria</taxon>
        <taxon>Bacillati</taxon>
        <taxon>Chloroflexota</taxon>
        <taxon>Thermoflexia</taxon>
        <taxon>Thermoflexales</taxon>
        <taxon>Thermoflexaceae</taxon>
        <taxon>Thermoflexus</taxon>
    </lineage>
</organism>
<dbReference type="EMBL" id="FYEK01000078">
    <property type="protein sequence ID" value="SNB76217.1"/>
    <property type="molecule type" value="Genomic_DNA"/>
</dbReference>
<keyword evidence="3 6" id="KW-0963">Cytoplasm</keyword>
<comment type="catalytic activity">
    <reaction evidence="1">
        <text>L-aspartate = fumarate + NH4(+)</text>
        <dbReference type="Rhea" id="RHEA:16601"/>
        <dbReference type="ChEBI" id="CHEBI:28938"/>
        <dbReference type="ChEBI" id="CHEBI:29806"/>
        <dbReference type="ChEBI" id="CHEBI:29991"/>
        <dbReference type="EC" id="4.3.1.1"/>
    </reaction>
</comment>
<dbReference type="GO" id="GO:0008797">
    <property type="term" value="F:aspartate ammonia-lyase activity"/>
    <property type="evidence" value="ECO:0007669"/>
    <property type="project" value="UniProtKB-EC"/>
</dbReference>
<dbReference type="FunFam" id="1.10.40.30:FF:000002">
    <property type="entry name" value="Fumarate hydratase class II"/>
    <property type="match status" value="1"/>
</dbReference>
<name>A0A212RUJ7_9CHLR</name>
<dbReference type="OrthoDB" id="9802809at2"/>
<dbReference type="InterPro" id="IPR005677">
    <property type="entry name" value="Fum_hydII"/>
</dbReference>
<evidence type="ECO:0000256" key="2">
    <source>
        <dbReference type="ARBA" id="ARBA00009084"/>
    </source>
</evidence>
<dbReference type="FunFam" id="1.20.200.10:FF:000001">
    <property type="entry name" value="Fumarate hydratase, mitochondrial"/>
    <property type="match status" value="1"/>
</dbReference>
<dbReference type="Gene3D" id="1.10.275.10">
    <property type="entry name" value="Fumarase/aspartase (N-terminal domain)"/>
    <property type="match status" value="1"/>
</dbReference>
<comment type="pathway">
    <text evidence="6">Carbohydrate metabolism; tricarboxylic acid cycle; (S)-malate from fumarate: step 1/1.</text>
</comment>
<feature type="domain" description="Fumarase C C-terminal" evidence="8">
    <location>
        <begin position="407"/>
        <end position="460"/>
    </location>
</feature>
<keyword evidence="10" id="KW-1185">Reference proteome</keyword>
<feature type="binding site" evidence="6">
    <location>
        <begin position="138"/>
        <end position="140"/>
    </location>
    <ligand>
        <name>substrate</name>
    </ligand>
</feature>
<dbReference type="Pfam" id="PF10415">
    <property type="entry name" value="FumaraseC_C"/>
    <property type="match status" value="1"/>
</dbReference>
<dbReference type="InterPro" id="IPR000362">
    <property type="entry name" value="Fumarate_lyase_fam"/>
</dbReference>
<accession>A0A212RUJ7</accession>
<dbReference type="PROSITE" id="PS00163">
    <property type="entry name" value="FUMARATE_LYASES"/>
    <property type="match status" value="1"/>
</dbReference>
<dbReference type="GO" id="GO:0004333">
    <property type="term" value="F:fumarate hydratase activity"/>
    <property type="evidence" value="ECO:0007669"/>
    <property type="project" value="UniProtKB-UniRule"/>
</dbReference>
<dbReference type="CDD" id="cd01362">
    <property type="entry name" value="Fumarase_classII"/>
    <property type="match status" value="1"/>
</dbReference>
<feature type="binding site" evidence="6">
    <location>
        <position position="186"/>
    </location>
    <ligand>
        <name>substrate</name>
    </ligand>
</feature>
<keyword evidence="5 6" id="KW-0456">Lyase</keyword>
<dbReference type="PANTHER" id="PTHR11444:SF22">
    <property type="entry name" value="FUMARATE HYDRATASE CLASS II"/>
    <property type="match status" value="1"/>
</dbReference>
<evidence type="ECO:0000259" key="8">
    <source>
        <dbReference type="Pfam" id="PF10415"/>
    </source>
</evidence>
<dbReference type="EC" id="4.2.1.2" evidence="6"/>
<dbReference type="InterPro" id="IPR024083">
    <property type="entry name" value="Fumarase/histidase_N"/>
</dbReference>